<dbReference type="InterPro" id="IPR036390">
    <property type="entry name" value="WH_DNA-bd_sf"/>
</dbReference>
<dbReference type="PANTHER" id="PTHR33202">
    <property type="entry name" value="ZINC UPTAKE REGULATION PROTEIN"/>
    <property type="match status" value="1"/>
</dbReference>
<evidence type="ECO:0000313" key="8">
    <source>
        <dbReference type="EMBL" id="OGZ34877.1"/>
    </source>
</evidence>
<evidence type="ECO:0000256" key="6">
    <source>
        <dbReference type="ARBA" id="ARBA00023163"/>
    </source>
</evidence>
<dbReference type="GO" id="GO:0008270">
    <property type="term" value="F:zinc ion binding"/>
    <property type="evidence" value="ECO:0007669"/>
    <property type="project" value="TreeGrafter"/>
</dbReference>
<dbReference type="GO" id="GO:1900376">
    <property type="term" value="P:regulation of secondary metabolite biosynthetic process"/>
    <property type="evidence" value="ECO:0007669"/>
    <property type="project" value="TreeGrafter"/>
</dbReference>
<dbReference type="PANTHER" id="PTHR33202:SF7">
    <property type="entry name" value="FERRIC UPTAKE REGULATION PROTEIN"/>
    <property type="match status" value="1"/>
</dbReference>
<dbReference type="GO" id="GO:0000976">
    <property type="term" value="F:transcription cis-regulatory region binding"/>
    <property type="evidence" value="ECO:0007669"/>
    <property type="project" value="TreeGrafter"/>
</dbReference>
<dbReference type="CDD" id="cd07153">
    <property type="entry name" value="Fur_like"/>
    <property type="match status" value="1"/>
</dbReference>
<gene>
    <name evidence="8" type="ORF">A2815_02865</name>
</gene>
<evidence type="ECO:0000313" key="9">
    <source>
        <dbReference type="Proteomes" id="UP000176974"/>
    </source>
</evidence>
<comment type="caution">
    <text evidence="8">The sequence shown here is derived from an EMBL/GenBank/DDBJ whole genome shotgun (WGS) entry which is preliminary data.</text>
</comment>
<dbReference type="Pfam" id="PF01475">
    <property type="entry name" value="FUR"/>
    <property type="match status" value="1"/>
</dbReference>
<organism evidence="8 9">
    <name type="scientific">Candidatus Portnoybacteria bacterium RIFCSPHIGHO2_01_FULL_40_12b</name>
    <dbReference type="NCBI Taxonomy" id="1801994"/>
    <lineage>
        <taxon>Bacteria</taxon>
        <taxon>Candidatus Portnoyibacteriota</taxon>
    </lineage>
</organism>
<evidence type="ECO:0000256" key="5">
    <source>
        <dbReference type="ARBA" id="ARBA00023125"/>
    </source>
</evidence>
<evidence type="ECO:0008006" key="10">
    <source>
        <dbReference type="Google" id="ProtNLM"/>
    </source>
</evidence>
<comment type="cofactor">
    <cofactor evidence="7">
        <name>Zn(2+)</name>
        <dbReference type="ChEBI" id="CHEBI:29105"/>
    </cofactor>
    <text evidence="7">Binds 1 zinc ion per subunit.</text>
</comment>
<dbReference type="Proteomes" id="UP000176974">
    <property type="component" value="Unassembled WGS sequence"/>
</dbReference>
<dbReference type="InterPro" id="IPR036388">
    <property type="entry name" value="WH-like_DNA-bd_sf"/>
</dbReference>
<feature type="binding site" evidence="7">
    <location>
        <position position="115"/>
    </location>
    <ligand>
        <name>Zn(2+)</name>
        <dbReference type="ChEBI" id="CHEBI:29105"/>
    </ligand>
</feature>
<dbReference type="GO" id="GO:0045892">
    <property type="term" value="P:negative regulation of DNA-templated transcription"/>
    <property type="evidence" value="ECO:0007669"/>
    <property type="project" value="TreeGrafter"/>
</dbReference>
<keyword evidence="2" id="KW-0678">Repressor</keyword>
<dbReference type="SUPFAM" id="SSF46785">
    <property type="entry name" value="Winged helix' DNA-binding domain"/>
    <property type="match status" value="1"/>
</dbReference>
<keyword evidence="6" id="KW-0804">Transcription</keyword>
<comment type="similarity">
    <text evidence="1">Belongs to the Fur family.</text>
</comment>
<evidence type="ECO:0000256" key="1">
    <source>
        <dbReference type="ARBA" id="ARBA00007957"/>
    </source>
</evidence>
<proteinExistence type="inferred from homology"/>
<dbReference type="GO" id="GO:0003700">
    <property type="term" value="F:DNA-binding transcription factor activity"/>
    <property type="evidence" value="ECO:0007669"/>
    <property type="project" value="InterPro"/>
</dbReference>
<keyword evidence="4" id="KW-0805">Transcription regulation</keyword>
<keyword evidence="5" id="KW-0238">DNA-binding</keyword>
<sequence length="118" mass="13647">MERLTCQKKIILDYLKSVQSHPSAEIIFKEAKKKLPQISLGTVYRNLNTLKQKGEIQEISTETARWDGDISKHSHFICEKCGKVIDVFENIGRLNLQKIKVGKIKNYQIYLYGDCKNC</sequence>
<dbReference type="Gene3D" id="1.10.10.10">
    <property type="entry name" value="Winged helix-like DNA-binding domain superfamily/Winged helix DNA-binding domain"/>
    <property type="match status" value="1"/>
</dbReference>
<dbReference type="InterPro" id="IPR043135">
    <property type="entry name" value="Fur_C"/>
</dbReference>
<evidence type="ECO:0000256" key="3">
    <source>
        <dbReference type="ARBA" id="ARBA00022833"/>
    </source>
</evidence>
<name>A0A1G2FAI0_9BACT</name>
<feature type="binding site" evidence="7">
    <location>
        <position position="81"/>
    </location>
    <ligand>
        <name>Zn(2+)</name>
        <dbReference type="ChEBI" id="CHEBI:29105"/>
    </ligand>
</feature>
<keyword evidence="7" id="KW-0479">Metal-binding</keyword>
<dbReference type="EMBL" id="MHMY01000024">
    <property type="protein sequence ID" value="OGZ34877.1"/>
    <property type="molecule type" value="Genomic_DNA"/>
</dbReference>
<dbReference type="InterPro" id="IPR002481">
    <property type="entry name" value="FUR"/>
</dbReference>
<evidence type="ECO:0000256" key="7">
    <source>
        <dbReference type="PIRSR" id="PIRSR602481-1"/>
    </source>
</evidence>
<reference evidence="8 9" key="1">
    <citation type="journal article" date="2016" name="Nat. Commun.">
        <title>Thousands of microbial genomes shed light on interconnected biogeochemical processes in an aquifer system.</title>
        <authorList>
            <person name="Anantharaman K."/>
            <person name="Brown C.T."/>
            <person name="Hug L.A."/>
            <person name="Sharon I."/>
            <person name="Castelle C.J."/>
            <person name="Probst A.J."/>
            <person name="Thomas B.C."/>
            <person name="Singh A."/>
            <person name="Wilkins M.J."/>
            <person name="Karaoz U."/>
            <person name="Brodie E.L."/>
            <person name="Williams K.H."/>
            <person name="Hubbard S.S."/>
            <person name="Banfield J.F."/>
        </authorList>
    </citation>
    <scope>NUCLEOTIDE SEQUENCE [LARGE SCALE GENOMIC DNA]</scope>
</reference>
<protein>
    <recommendedName>
        <fullName evidence="10">Transcriptional repressor</fullName>
    </recommendedName>
</protein>
<feature type="binding site" evidence="7">
    <location>
        <position position="118"/>
    </location>
    <ligand>
        <name>Zn(2+)</name>
        <dbReference type="ChEBI" id="CHEBI:29105"/>
    </ligand>
</feature>
<accession>A0A1G2FAI0</accession>
<dbReference type="Gene3D" id="3.30.1490.190">
    <property type="match status" value="1"/>
</dbReference>
<evidence type="ECO:0000256" key="4">
    <source>
        <dbReference type="ARBA" id="ARBA00023015"/>
    </source>
</evidence>
<feature type="binding site" evidence="7">
    <location>
        <position position="78"/>
    </location>
    <ligand>
        <name>Zn(2+)</name>
        <dbReference type="ChEBI" id="CHEBI:29105"/>
    </ligand>
</feature>
<evidence type="ECO:0000256" key="2">
    <source>
        <dbReference type="ARBA" id="ARBA00022491"/>
    </source>
</evidence>
<keyword evidence="3 7" id="KW-0862">Zinc</keyword>
<dbReference type="AlphaFoldDB" id="A0A1G2FAI0"/>